<reference evidence="14" key="2">
    <citation type="submission" date="2025-08" db="UniProtKB">
        <authorList>
            <consortium name="Ensembl"/>
        </authorList>
    </citation>
    <scope>IDENTIFICATION</scope>
</reference>
<dbReference type="GeneTree" id="ENSGT00940000164636"/>
<evidence type="ECO:0000256" key="2">
    <source>
        <dbReference type="ARBA" id="ARBA00022692"/>
    </source>
</evidence>
<evidence type="ECO:0000259" key="13">
    <source>
        <dbReference type="PROSITE" id="PS50268"/>
    </source>
</evidence>
<dbReference type="PANTHER" id="PTHR24026:SF126">
    <property type="entry name" value="PROTOCADHERIN FAT 4"/>
    <property type="match status" value="1"/>
</dbReference>
<accession>A0A4W5RHM1</accession>
<dbReference type="InterPro" id="IPR020894">
    <property type="entry name" value="Cadherin_CS"/>
</dbReference>
<proteinExistence type="predicted"/>
<dbReference type="GO" id="GO:0007156">
    <property type="term" value="P:homophilic cell adhesion via plasma membrane adhesion molecules"/>
    <property type="evidence" value="ECO:0007669"/>
    <property type="project" value="InterPro"/>
</dbReference>
<dbReference type="FunFam" id="2.60.40.60:FF:000035">
    <property type="entry name" value="Protocadherin Fat 3"/>
    <property type="match status" value="1"/>
</dbReference>
<dbReference type="CDD" id="cd11304">
    <property type="entry name" value="Cadherin_repeat"/>
    <property type="match status" value="8"/>
</dbReference>
<evidence type="ECO:0000256" key="11">
    <source>
        <dbReference type="SAM" id="MobiDB-lite"/>
    </source>
</evidence>
<evidence type="ECO:0000256" key="10">
    <source>
        <dbReference type="PROSITE-ProRule" id="PRU00043"/>
    </source>
</evidence>
<evidence type="ECO:0000313" key="14">
    <source>
        <dbReference type="Ensembl" id="ENSHHUP00000085458.1"/>
    </source>
</evidence>
<dbReference type="GO" id="GO:0009653">
    <property type="term" value="P:anatomical structure morphogenesis"/>
    <property type="evidence" value="ECO:0007669"/>
    <property type="project" value="UniProtKB-ARBA"/>
</dbReference>
<keyword evidence="2 12" id="KW-0812">Transmembrane</keyword>
<feature type="compositionally biased region" description="Basic and acidic residues" evidence="11">
    <location>
        <begin position="945"/>
        <end position="963"/>
    </location>
</feature>
<dbReference type="PROSITE" id="PS00232">
    <property type="entry name" value="CADHERIN_1"/>
    <property type="match status" value="4"/>
</dbReference>
<reference evidence="14" key="3">
    <citation type="submission" date="2025-09" db="UniProtKB">
        <authorList>
            <consortium name="Ensembl"/>
        </authorList>
    </citation>
    <scope>IDENTIFICATION</scope>
</reference>
<evidence type="ECO:0000256" key="3">
    <source>
        <dbReference type="ARBA" id="ARBA00022729"/>
    </source>
</evidence>
<dbReference type="SUPFAM" id="SSF49313">
    <property type="entry name" value="Cadherin-like"/>
    <property type="match status" value="8"/>
</dbReference>
<evidence type="ECO:0000256" key="8">
    <source>
        <dbReference type="ARBA" id="ARBA00023136"/>
    </source>
</evidence>
<evidence type="ECO:0000256" key="5">
    <source>
        <dbReference type="ARBA" id="ARBA00022837"/>
    </source>
</evidence>
<feature type="domain" description="Cadherin" evidence="13">
    <location>
        <begin position="5"/>
        <end position="90"/>
    </location>
</feature>
<dbReference type="GO" id="GO:0005509">
    <property type="term" value="F:calcium ion binding"/>
    <property type="evidence" value="ECO:0007669"/>
    <property type="project" value="UniProtKB-UniRule"/>
</dbReference>
<dbReference type="PANTHER" id="PTHR24026">
    <property type="entry name" value="FAT ATYPICAL CADHERIN-RELATED"/>
    <property type="match status" value="1"/>
</dbReference>
<dbReference type="AlphaFoldDB" id="A0A4W5RHM1"/>
<dbReference type="FunFam" id="2.60.40.60:FF:000140">
    <property type="entry name" value="Dachsous cadherin-related 1"/>
    <property type="match status" value="1"/>
</dbReference>
<feature type="domain" description="Cadherin" evidence="13">
    <location>
        <begin position="737"/>
        <end position="846"/>
    </location>
</feature>
<evidence type="ECO:0000256" key="4">
    <source>
        <dbReference type="ARBA" id="ARBA00022737"/>
    </source>
</evidence>
<feature type="transmembrane region" description="Helical" evidence="12">
    <location>
        <begin position="851"/>
        <end position="872"/>
    </location>
</feature>
<protein>
    <recommendedName>
        <fullName evidence="13">Cadherin domain-containing protein</fullName>
    </recommendedName>
</protein>
<sequence>MGVWVGNVVAHDRTDHRRTIEYSIFNGNENNAFAINRHTGDITVWDQASLDYEANRRVHLVVLADGGPLHTAHCRVTVTLQDVNDNAPAFEQGHYRTAVWEGQVHNTYVMQVFASDADSGVNGQIEYSILSGNQNEAFVMDSVRGILATNTVLDREIISSYKLVLQASDKGSPPLSSTATVRVQVVDINDNSPAIPPMEPVVIAENLPAGYMVIQVSANDVDLSSTVTYTFSDNASAAGSFAIDRYTGVVTLTQMLDREEQTAHRLVVWASDSLHQTAAEVLVQVLDVNDNVPVFSQDSYQVTLPELSPANMLILTVAATDRDSGLNSKLGYRLLSSPLHGFYIHPDNGSVFTNKPLKYVTNGNVIQLLVEARDWGDPVRSTVTSVDIVVLDANDHTPLFQQDTYAVSPLEDTPVGTTLLTLWAEDLDWEYENTHLDYVIASGNEDRRFCIEVGAVQTESQQRTAGSLVLCQLLDRETTEGYILTVTVSDRGSPPLNSSAVVAVTVADVNDNVPTFVSAEYHAQASESSPAGTRLVQVTARDPDRGTNGLVRYDIISGNSKGHLRLDPHTGALEVNHSLDYEEDSKYALTVQASDGGEPGNRKVAFTVVFVMVLDENDNSPYFIFPVVNCSVPENLPAFTPTCSVHGIDQDAGPYGQLTYSILSSCFMDYGSGSPDRKEAFAIDSLTGDIHTRQTFDFERESDYCFIVEARDKGEQAATVRVQVAIEGADEFSPVFTQRQYRFILPKNAKAGQTVGHVMAMDHDGGLDGVVEYSLVNPSQLFSVNKTTGAVFVSGPVYRKRGSFPNEDVVELLVTAGSPRMDSRSTTSLVTVNISSSAEALVGVALGVQTVTLGVSLAIFLLLLVSFVALVLRYKTKEAAIKKAAALAANLNTGTFGRTSGAQQHNGIGLRELRAPVTIRVKREISLPIRNSDSSGRGSAEGETAEDHEIKMINEYPCRKRADSAQSGRVPDSGVPRDSDQLSCHSEDGNPGTVVTTVSSTRLATGMQSSESLHTFKEEGGGEGMLPRVRVRDMEESMRGYVPLSDSQTSVDGSFSSLLCPEEQLRGSYSWDYLLDWEPRYHTLASVFTDISLLPDEDLQGGHEGLASEACCLMHPPPLITGVAQPGLRAVPPRMPLRSMHTLTRRPSYPKYAYAPLARNTGLTPSAMTPSFSPSLSVLTLRTPNASPVVSETGLGVFRLDAGSLLEGEIQV</sequence>
<keyword evidence="9" id="KW-0325">Glycoprotein</keyword>
<dbReference type="PROSITE" id="PS50268">
    <property type="entry name" value="CADHERIN_2"/>
    <property type="match status" value="8"/>
</dbReference>
<name>A0A4W5RHM1_9TELE</name>
<comment type="subcellular location">
    <subcellularLocation>
        <location evidence="1">Membrane</location>
    </subcellularLocation>
</comment>
<feature type="domain" description="Cadherin" evidence="13">
    <location>
        <begin position="296"/>
        <end position="400"/>
    </location>
</feature>
<keyword evidence="3" id="KW-0732">Signal</keyword>
<feature type="domain" description="Cadherin" evidence="13">
    <location>
        <begin position="631"/>
        <end position="736"/>
    </location>
</feature>
<dbReference type="Proteomes" id="UP000314982">
    <property type="component" value="Unassembled WGS sequence"/>
</dbReference>
<keyword evidence="8 12" id="KW-0472">Membrane</keyword>
<dbReference type="GO" id="GO:0005886">
    <property type="term" value="C:plasma membrane"/>
    <property type="evidence" value="ECO:0007669"/>
    <property type="project" value="UniProtKB-SubCell"/>
</dbReference>
<evidence type="ECO:0000313" key="15">
    <source>
        <dbReference type="Proteomes" id="UP000314982"/>
    </source>
</evidence>
<evidence type="ECO:0000256" key="1">
    <source>
        <dbReference type="ARBA" id="ARBA00004370"/>
    </source>
</evidence>
<organism evidence="14 15">
    <name type="scientific">Hucho hucho</name>
    <name type="common">huchen</name>
    <dbReference type="NCBI Taxonomy" id="62062"/>
    <lineage>
        <taxon>Eukaryota</taxon>
        <taxon>Metazoa</taxon>
        <taxon>Chordata</taxon>
        <taxon>Craniata</taxon>
        <taxon>Vertebrata</taxon>
        <taxon>Euteleostomi</taxon>
        <taxon>Actinopterygii</taxon>
        <taxon>Neopterygii</taxon>
        <taxon>Teleostei</taxon>
        <taxon>Protacanthopterygii</taxon>
        <taxon>Salmoniformes</taxon>
        <taxon>Salmonidae</taxon>
        <taxon>Salmoninae</taxon>
        <taxon>Hucho</taxon>
    </lineage>
</organism>
<keyword evidence="15" id="KW-1185">Reference proteome</keyword>
<reference evidence="15" key="1">
    <citation type="submission" date="2018-06" db="EMBL/GenBank/DDBJ databases">
        <title>Genome assembly of Danube salmon.</title>
        <authorList>
            <person name="Macqueen D.J."/>
            <person name="Gundappa M.K."/>
        </authorList>
    </citation>
    <scope>NUCLEOTIDE SEQUENCE [LARGE SCALE GENOMIC DNA]</scope>
</reference>
<dbReference type="FunFam" id="2.60.40.60:FF:000020">
    <property type="entry name" value="Dachsous cadherin-related 1b"/>
    <property type="match status" value="3"/>
</dbReference>
<feature type="domain" description="Cadherin" evidence="13">
    <location>
        <begin position="195"/>
        <end position="295"/>
    </location>
</feature>
<keyword evidence="7 12" id="KW-1133">Transmembrane helix</keyword>
<keyword evidence="4" id="KW-0677">Repeat</keyword>
<keyword evidence="5 10" id="KW-0106">Calcium</keyword>
<dbReference type="InterPro" id="IPR015919">
    <property type="entry name" value="Cadherin-like_sf"/>
</dbReference>
<dbReference type="Ensembl" id="ENSHHUT00000088130.1">
    <property type="protein sequence ID" value="ENSHHUP00000085458.1"/>
    <property type="gene ID" value="ENSHHUG00000049497.1"/>
</dbReference>
<keyword evidence="6" id="KW-0130">Cell adhesion</keyword>
<dbReference type="Gene3D" id="2.60.40.60">
    <property type="entry name" value="Cadherins"/>
    <property type="match status" value="8"/>
</dbReference>
<feature type="domain" description="Cadherin" evidence="13">
    <location>
        <begin position="517"/>
        <end position="623"/>
    </location>
</feature>
<dbReference type="InterPro" id="IPR002126">
    <property type="entry name" value="Cadherin-like_dom"/>
</dbReference>
<dbReference type="SMART" id="SM00112">
    <property type="entry name" value="CA"/>
    <property type="match status" value="8"/>
</dbReference>
<evidence type="ECO:0000256" key="7">
    <source>
        <dbReference type="ARBA" id="ARBA00022989"/>
    </source>
</evidence>
<evidence type="ECO:0000256" key="9">
    <source>
        <dbReference type="ARBA" id="ARBA00023180"/>
    </source>
</evidence>
<feature type="compositionally biased region" description="Basic and acidic residues" evidence="11">
    <location>
        <begin position="975"/>
        <end position="988"/>
    </location>
</feature>
<feature type="domain" description="Cadherin" evidence="13">
    <location>
        <begin position="401"/>
        <end position="516"/>
    </location>
</feature>
<dbReference type="PRINTS" id="PR00205">
    <property type="entry name" value="CADHERIN"/>
</dbReference>
<dbReference type="Pfam" id="PF00028">
    <property type="entry name" value="Cadherin"/>
    <property type="match status" value="8"/>
</dbReference>
<evidence type="ECO:0000256" key="6">
    <source>
        <dbReference type="ARBA" id="ARBA00022889"/>
    </source>
</evidence>
<feature type="domain" description="Cadherin" evidence="13">
    <location>
        <begin position="91"/>
        <end position="195"/>
    </location>
</feature>
<dbReference type="FunFam" id="2.60.40.60:FF:000104">
    <property type="entry name" value="cadherin-23 isoform X1"/>
    <property type="match status" value="1"/>
</dbReference>
<feature type="region of interest" description="Disordered" evidence="11">
    <location>
        <begin position="930"/>
        <end position="994"/>
    </location>
</feature>
<dbReference type="STRING" id="62062.ENSHHUP00000085458"/>
<evidence type="ECO:0000256" key="12">
    <source>
        <dbReference type="SAM" id="Phobius"/>
    </source>
</evidence>